<evidence type="ECO:0000256" key="5">
    <source>
        <dbReference type="ARBA" id="ARBA00023136"/>
    </source>
</evidence>
<evidence type="ECO:0000256" key="7">
    <source>
        <dbReference type="SAM" id="Phobius"/>
    </source>
</evidence>
<keyword evidence="3 7" id="KW-0812">Transmembrane</keyword>
<dbReference type="PANTHER" id="PTHR30572">
    <property type="entry name" value="MEMBRANE COMPONENT OF TRANSPORTER-RELATED"/>
    <property type="match status" value="1"/>
</dbReference>
<feature type="transmembrane region" description="Helical" evidence="7">
    <location>
        <begin position="482"/>
        <end position="505"/>
    </location>
</feature>
<dbReference type="RefSeq" id="WP_087455377.1">
    <property type="nucleotide sequence ID" value="NZ_CP021434.1"/>
</dbReference>
<feature type="transmembrane region" description="Helical" evidence="7">
    <location>
        <begin position="542"/>
        <end position="560"/>
    </location>
</feature>
<feature type="transmembrane region" description="Helical" evidence="7">
    <location>
        <begin position="877"/>
        <end position="898"/>
    </location>
</feature>
<evidence type="ECO:0008006" key="12">
    <source>
        <dbReference type="Google" id="ProtNLM"/>
    </source>
</evidence>
<dbReference type="Pfam" id="PF12704">
    <property type="entry name" value="MacB_PCD"/>
    <property type="match status" value="1"/>
</dbReference>
<evidence type="ECO:0000313" key="10">
    <source>
        <dbReference type="EMBL" id="ARU59989.1"/>
    </source>
</evidence>
<dbReference type="GO" id="GO:0022857">
    <property type="term" value="F:transmembrane transporter activity"/>
    <property type="evidence" value="ECO:0007669"/>
    <property type="project" value="TreeGrafter"/>
</dbReference>
<feature type="transmembrane region" description="Helical" evidence="7">
    <location>
        <begin position="45"/>
        <end position="65"/>
    </location>
</feature>
<accession>A0A1Y0IIU2</accession>
<evidence type="ECO:0000256" key="1">
    <source>
        <dbReference type="ARBA" id="ARBA00004651"/>
    </source>
</evidence>
<comment type="similarity">
    <text evidence="6">Belongs to the ABC-4 integral membrane protein family.</text>
</comment>
<dbReference type="EMBL" id="CP021434">
    <property type="protein sequence ID" value="ARU59989.1"/>
    <property type="molecule type" value="Genomic_DNA"/>
</dbReference>
<comment type="subcellular location">
    <subcellularLocation>
        <location evidence="1">Cell membrane</location>
        <topology evidence="1">Multi-pass membrane protein</topology>
    </subcellularLocation>
</comment>
<evidence type="ECO:0000256" key="4">
    <source>
        <dbReference type="ARBA" id="ARBA00022989"/>
    </source>
</evidence>
<keyword evidence="11" id="KW-1185">Reference proteome</keyword>
<dbReference type="AlphaFoldDB" id="A0A1Y0IIU2"/>
<dbReference type="Proteomes" id="UP000195437">
    <property type="component" value="Chromosome"/>
</dbReference>
<evidence type="ECO:0000256" key="3">
    <source>
        <dbReference type="ARBA" id="ARBA00022692"/>
    </source>
</evidence>
<feature type="transmembrane region" description="Helical" evidence="7">
    <location>
        <begin position="344"/>
        <end position="366"/>
    </location>
</feature>
<feature type="domain" description="ABC3 transporter permease C-terminal" evidence="8">
    <location>
        <begin position="786"/>
        <end position="902"/>
    </location>
</feature>
<feature type="transmembrane region" description="Helical" evidence="7">
    <location>
        <begin position="288"/>
        <end position="311"/>
    </location>
</feature>
<dbReference type="InterPro" id="IPR050250">
    <property type="entry name" value="Macrolide_Exporter_MacB"/>
</dbReference>
<protein>
    <recommendedName>
        <fullName evidence="12">ABC3 transporter permease protein domain-containing protein</fullName>
    </recommendedName>
</protein>
<dbReference type="OrthoDB" id="135354at2"/>
<evidence type="ECO:0000313" key="11">
    <source>
        <dbReference type="Proteomes" id="UP000195437"/>
    </source>
</evidence>
<keyword evidence="5 7" id="KW-0472">Membrane</keyword>
<evidence type="ECO:0000256" key="6">
    <source>
        <dbReference type="ARBA" id="ARBA00038076"/>
    </source>
</evidence>
<feature type="transmembrane region" description="Helical" evidence="7">
    <location>
        <begin position="824"/>
        <end position="857"/>
    </location>
</feature>
<feature type="domain" description="ABC3 transporter permease C-terminal" evidence="8">
    <location>
        <begin position="295"/>
        <end position="419"/>
    </location>
</feature>
<gene>
    <name evidence="10" type="ORF">CBW65_02110</name>
</gene>
<evidence type="ECO:0000259" key="9">
    <source>
        <dbReference type="Pfam" id="PF12704"/>
    </source>
</evidence>
<keyword evidence="4 7" id="KW-1133">Transmembrane helix</keyword>
<feature type="transmembrane region" description="Helical" evidence="7">
    <location>
        <begin position="449"/>
        <end position="470"/>
    </location>
</feature>
<evidence type="ECO:0000259" key="8">
    <source>
        <dbReference type="Pfam" id="PF02687"/>
    </source>
</evidence>
<dbReference type="Pfam" id="PF02687">
    <property type="entry name" value="FtsX"/>
    <property type="match status" value="2"/>
</dbReference>
<keyword evidence="2" id="KW-1003">Cell membrane</keyword>
<feature type="transmembrane region" description="Helical" evidence="7">
    <location>
        <begin position="387"/>
        <end position="409"/>
    </location>
</feature>
<sequence>MIVTLLLAVPVLWMFRKLFQTARRAPHLRRMAWRNLALHKTTTALTVLGAMIGTALITSALLFQYSMEQSGDGMLERQFGRIGYDAHAGSGFVNEQVVADLRKLVEQGQVGDVTGLLPTAGRITELHTTDAAGATLVMQPGIYLYGFDHEQARAFDESAMEGVPEIGADEIVLSAPVAKRLEVSAGGKVMSGDASFTVKAVVPEQGLTGYRGVGQGEGTALAGLDTARKLAGAPDGSYTNILLSYQTYLFGSGRIGSTAPVLYGTGIGLQDTAVRGEAERSLDRTMKLLPIFTIASWNAIAIGMMLIINIFKMIAEERRQELGVLRALGMTRADLSGLLRLEGAYYALLSGALGIVVGIGLAYGMMLSIGDLFTSASAQLDGLQVEYQLLIGLKPLVQGGAIGALLILLCSWRVSKQAADITIVEALYAAGEQHSARIGRGKLSLPRTAVRMVTAVLTAGLFLLTLTDSFRTGLRETFSGTFPLWLFAIGFGLTIASALLLTAFFKPLSEGLDQTLAPFGRLVAVLRMALRYPMLQKRRTTLLVLMFALVFFLTSMSGVFSETLVSQFGERNARQLTGGYDLVADVEGKQLTTEQAKQALMESPHVESSSVESVAAVWQVALYGENDPGFERKEYPNINGIDAVFAGQTTLKLKERDPAYASDREAWLAVANDPGVMIVSEQARQWVKIPKRIIGVAAYDVDSASFLASSGVFLKQSEVVHVTSDPKKIASELLIRLQNENAGVETVKGIEKALTLQGIYPLRMVQEELSLNSSFSRMLFTIFEGFSLLAALIGIGGLTIIMMRVIRERRQQIGMLRAIGVRPGLIYWSIMVEGALIGVLGILIGSGIGSYVGAMMIELFMEGEQVTLLFPYAKLGLYVGGTLVIALIGTMLPAWQAFRLPPAEATKYLG</sequence>
<dbReference type="KEGG" id="tum:CBW65_02110"/>
<dbReference type="InterPro" id="IPR003838">
    <property type="entry name" value="ABC3_permease_C"/>
</dbReference>
<organism evidence="10 11">
    <name type="scientific">Tumebacillus avium</name>
    <dbReference type="NCBI Taxonomy" id="1903704"/>
    <lineage>
        <taxon>Bacteria</taxon>
        <taxon>Bacillati</taxon>
        <taxon>Bacillota</taxon>
        <taxon>Bacilli</taxon>
        <taxon>Bacillales</taxon>
        <taxon>Alicyclobacillaceae</taxon>
        <taxon>Tumebacillus</taxon>
    </lineage>
</organism>
<feature type="domain" description="MacB-like periplasmic core" evidence="9">
    <location>
        <begin position="43"/>
        <end position="228"/>
    </location>
</feature>
<dbReference type="InterPro" id="IPR025857">
    <property type="entry name" value="MacB_PCD"/>
</dbReference>
<name>A0A1Y0IIU2_9BACL</name>
<proteinExistence type="inferred from homology"/>
<dbReference type="GO" id="GO:0005886">
    <property type="term" value="C:plasma membrane"/>
    <property type="evidence" value="ECO:0007669"/>
    <property type="project" value="UniProtKB-SubCell"/>
</dbReference>
<feature type="transmembrane region" description="Helical" evidence="7">
    <location>
        <begin position="778"/>
        <end position="803"/>
    </location>
</feature>
<dbReference type="PANTHER" id="PTHR30572:SF4">
    <property type="entry name" value="ABC TRANSPORTER PERMEASE YTRF"/>
    <property type="match status" value="1"/>
</dbReference>
<evidence type="ECO:0000256" key="2">
    <source>
        <dbReference type="ARBA" id="ARBA00022475"/>
    </source>
</evidence>
<reference evidence="11" key="1">
    <citation type="submission" date="2017-05" db="EMBL/GenBank/DDBJ databases">
        <authorList>
            <person name="Sung H."/>
        </authorList>
    </citation>
    <scope>NUCLEOTIDE SEQUENCE [LARGE SCALE GENOMIC DNA]</scope>
    <source>
        <strain evidence="11">AR23208</strain>
    </source>
</reference>